<reference evidence="2 3" key="1">
    <citation type="submission" date="2014-11" db="EMBL/GenBank/DDBJ databases">
        <authorList>
            <person name="Zhu J."/>
            <person name="Qi W."/>
            <person name="Song R."/>
        </authorList>
    </citation>
    <scope>NUCLEOTIDE SEQUENCE [LARGE SCALE GENOMIC DNA]</scope>
</reference>
<dbReference type="VEuPathDB" id="CryptoDB:Vbra_2683"/>
<dbReference type="Proteomes" id="UP000041254">
    <property type="component" value="Unassembled WGS sequence"/>
</dbReference>
<organism evidence="2 3">
    <name type="scientific">Vitrella brassicaformis (strain CCMP3155)</name>
    <dbReference type="NCBI Taxonomy" id="1169540"/>
    <lineage>
        <taxon>Eukaryota</taxon>
        <taxon>Sar</taxon>
        <taxon>Alveolata</taxon>
        <taxon>Colpodellida</taxon>
        <taxon>Vitrellaceae</taxon>
        <taxon>Vitrella</taxon>
    </lineage>
</organism>
<dbReference type="AlphaFoldDB" id="A0A0G4GCV2"/>
<evidence type="ECO:0000313" key="2">
    <source>
        <dbReference type="EMBL" id="CEM27141.1"/>
    </source>
</evidence>
<protein>
    <submittedName>
        <fullName evidence="2">Uncharacterized protein</fullName>
    </submittedName>
</protein>
<dbReference type="PhylomeDB" id="A0A0G4GCV2"/>
<gene>
    <name evidence="2" type="ORF">Vbra_2683</name>
</gene>
<accession>A0A0G4GCV2</accession>
<evidence type="ECO:0000256" key="1">
    <source>
        <dbReference type="SAM" id="MobiDB-lite"/>
    </source>
</evidence>
<feature type="region of interest" description="Disordered" evidence="1">
    <location>
        <begin position="1"/>
        <end position="24"/>
    </location>
</feature>
<name>A0A0G4GCV2_VITBC</name>
<evidence type="ECO:0000313" key="3">
    <source>
        <dbReference type="Proteomes" id="UP000041254"/>
    </source>
</evidence>
<sequence>MSWNKMDTYKGAKTQKNAIDEPSSPETLELFRKAQDVDWLSGISAIHEGKRKVDGGDHNDIDCDEKESTAIKSEYYIPNCSCRTLPSAYPRAKVTVGGNLEELSAGYIFAGGPEPGLMWPNIGLILTPLGDPVWVGKGHYFAPSHHEQIRTKDFQLLWAPQGIKLVMGTADR</sequence>
<keyword evidence="3" id="KW-1185">Reference proteome</keyword>
<proteinExistence type="predicted"/>
<dbReference type="EMBL" id="CDMY01000629">
    <property type="protein sequence ID" value="CEM27141.1"/>
    <property type="molecule type" value="Genomic_DNA"/>
</dbReference>
<dbReference type="InParanoid" id="A0A0G4GCV2"/>